<evidence type="ECO:0000313" key="2">
    <source>
        <dbReference type="EMBL" id="GAK31607.1"/>
    </source>
</evidence>
<evidence type="ECO:0000313" key="3">
    <source>
        <dbReference type="Proteomes" id="UP000030643"/>
    </source>
</evidence>
<protein>
    <submittedName>
        <fullName evidence="2">5-oxoprolinase</fullName>
    </submittedName>
</protein>
<keyword evidence="3" id="KW-1185">Reference proteome</keyword>
<dbReference type="RefSeq" id="WP_027699562.1">
    <property type="nucleotide sequence ID" value="NZ_DF820494.1"/>
</dbReference>
<dbReference type="EMBL" id="DF820494">
    <property type="protein sequence ID" value="GAK31607.1"/>
    <property type="molecule type" value="Genomic_DNA"/>
</dbReference>
<reference evidence="3" key="1">
    <citation type="journal article" date="2014" name="Genome Announc.">
        <title>Draft genome sequence of Weissella oryzae SG25T, isolated from fermented rice grains.</title>
        <authorList>
            <person name="Tanizawa Y."/>
            <person name="Fujisawa T."/>
            <person name="Mochizuki T."/>
            <person name="Kaminuma E."/>
            <person name="Suzuki Y."/>
            <person name="Nakamura Y."/>
            <person name="Tohno M."/>
        </authorList>
    </citation>
    <scope>NUCLEOTIDE SEQUENCE [LARGE SCALE GENOMIC DNA]</scope>
    <source>
        <strain evidence="3">DSM 25784 / JCM 18191 / LMG 30913 / SG25</strain>
    </source>
</reference>
<feature type="transmembrane region" description="Helical" evidence="1">
    <location>
        <begin position="187"/>
        <end position="209"/>
    </location>
</feature>
<keyword evidence="1" id="KW-0812">Transmembrane</keyword>
<organism evidence="2 3">
    <name type="scientific">Weissella oryzae (strain DSM 25784 / JCM 18191 / LMG 30913 / SG25)</name>
    <dbReference type="NCBI Taxonomy" id="1329250"/>
    <lineage>
        <taxon>Bacteria</taxon>
        <taxon>Bacillati</taxon>
        <taxon>Bacillota</taxon>
        <taxon>Bacilli</taxon>
        <taxon>Lactobacillales</taxon>
        <taxon>Lactobacillaceae</taxon>
        <taxon>Weissella</taxon>
    </lineage>
</organism>
<dbReference type="AlphaFoldDB" id="A0A069CW42"/>
<evidence type="ECO:0000256" key="1">
    <source>
        <dbReference type="SAM" id="Phobius"/>
    </source>
</evidence>
<accession>A0A069CW42</accession>
<dbReference type="Proteomes" id="UP000030643">
    <property type="component" value="Unassembled WGS sequence"/>
</dbReference>
<name>A0A069CW42_WEIOS</name>
<proteinExistence type="predicted"/>
<gene>
    <name evidence="2" type="ORF">WOSG25_110850</name>
</gene>
<feature type="transmembrane region" description="Helical" evidence="1">
    <location>
        <begin position="154"/>
        <end position="175"/>
    </location>
</feature>
<dbReference type="STRING" id="1329250.WOSG25_110850"/>
<keyword evidence="1" id="KW-0472">Membrane</keyword>
<sequence>MKPIEQERTLRQKVYQNEIEKRRSARNAEIEQQREKAIVNFRKELERQKPQIEALIIERLLTDKFALVTSTDLQDLQIILKPEIEPRAKAYQMISDFYDEIANESGLVRVKLEPDSFNTDFYLTYKQQVEYKSESLDAVFGIDKDYQVAREKIVGAHIVRLAISLVCTVIITLIFDSTFLTSEKSVTVRVLSDLSVGFCSFIVCCLVFYNSDI</sequence>
<keyword evidence="1" id="KW-1133">Transmembrane helix</keyword>